<dbReference type="InterPro" id="IPR010791">
    <property type="entry name" value="AttH_dom"/>
</dbReference>
<evidence type="ECO:0000313" key="2">
    <source>
        <dbReference type="EMBL" id="KDR43679.1"/>
    </source>
</evidence>
<dbReference type="SUPFAM" id="SSF159245">
    <property type="entry name" value="AttH-like"/>
    <property type="match status" value="1"/>
</dbReference>
<keyword evidence="3" id="KW-1185">Reference proteome</keyword>
<comment type="caution">
    <text evidence="2">The sequence shown here is derived from an EMBL/GenBank/DDBJ whole genome shotgun (WGS) entry which is preliminary data.</text>
</comment>
<dbReference type="InterPro" id="IPR023374">
    <property type="entry name" value="AttH-like_dom_sf"/>
</dbReference>
<proteinExistence type="predicted"/>
<organism evidence="2 3">
    <name type="scientific">Caballeronia glathei</name>
    <dbReference type="NCBI Taxonomy" id="60547"/>
    <lineage>
        <taxon>Bacteria</taxon>
        <taxon>Pseudomonadati</taxon>
        <taxon>Pseudomonadota</taxon>
        <taxon>Betaproteobacteria</taxon>
        <taxon>Burkholderiales</taxon>
        <taxon>Burkholderiaceae</taxon>
        <taxon>Caballeronia</taxon>
    </lineage>
</organism>
<feature type="domain" description="AttH" evidence="1">
    <location>
        <begin position="62"/>
        <end position="233"/>
    </location>
</feature>
<evidence type="ECO:0000313" key="3">
    <source>
        <dbReference type="Proteomes" id="UP000027466"/>
    </source>
</evidence>
<sequence length="371" mass="41120">MRRHAPLLFAALLAVLLGAWLVAARAEQRHEQQKDMPVYPAVVPGHALAFPRDYGSHAEFRTEWWYVTGWLRTASGAPLGFQVTFFRSRPPLDQRNPSRFAPRELLFAHAAISDPALGKLQHDERSARSGFGLATAADGDTDVHIGKWFIMRTPGDRYRTTIEARDFTLQLVLETTQPPLVQGDQGYSSKGPRPAQASYYYSSPHLKVSGTVMRQGKAERVSGDAWLDHEWSSEYLAEEALGWDWAGINLDDGSALMAFQMRDKTGGKFWAGGALRRADGSVAALAPSDVSFSALRRWRSPRTGIDYPVAMQLRAGEVTLDLMPLMDDQELDSRASTGAIYWEGAVTARQGARTAGRGYLELTGYSRRVGF</sequence>
<dbReference type="Gene3D" id="2.40.370.10">
    <property type="entry name" value="AttH-like domain"/>
    <property type="match status" value="2"/>
</dbReference>
<dbReference type="PANTHER" id="PTHR38591">
    <property type="entry name" value="HYDROLASE"/>
    <property type="match status" value="1"/>
</dbReference>
<dbReference type="Pfam" id="PF17186">
    <property type="entry name" value="Lipocalin_9"/>
    <property type="match status" value="1"/>
</dbReference>
<protein>
    <recommendedName>
        <fullName evidence="1">AttH domain-containing protein</fullName>
    </recommendedName>
</protein>
<accession>A0A069PV33</accession>
<dbReference type="Pfam" id="PF07143">
    <property type="entry name" value="CrtC"/>
    <property type="match status" value="1"/>
</dbReference>
<dbReference type="PANTHER" id="PTHR38591:SF1">
    <property type="entry name" value="BLL1000 PROTEIN"/>
    <property type="match status" value="1"/>
</dbReference>
<gene>
    <name evidence="2" type="ORF">BG61_32825</name>
</gene>
<dbReference type="AlphaFoldDB" id="A0A069PV33"/>
<dbReference type="STRING" id="60547.GCA_000751215_02526"/>
<reference evidence="2 3" key="1">
    <citation type="submission" date="2014-03" db="EMBL/GenBank/DDBJ databases">
        <title>Draft Genome Sequences of Four Burkholderia Strains.</title>
        <authorList>
            <person name="Liu X.Y."/>
            <person name="Li C.X."/>
            <person name="Xu J.H."/>
        </authorList>
    </citation>
    <scope>NUCLEOTIDE SEQUENCE [LARGE SCALE GENOMIC DNA]</scope>
    <source>
        <strain evidence="2 3">DSM 50014</strain>
    </source>
</reference>
<name>A0A069PV33_9BURK</name>
<dbReference type="Proteomes" id="UP000027466">
    <property type="component" value="Unassembled WGS sequence"/>
</dbReference>
<dbReference type="EMBL" id="JFHC01000006">
    <property type="protein sequence ID" value="KDR43679.1"/>
    <property type="molecule type" value="Genomic_DNA"/>
</dbReference>
<evidence type="ECO:0000259" key="1">
    <source>
        <dbReference type="Pfam" id="PF07143"/>
    </source>
</evidence>